<gene>
    <name evidence="9" type="ORF">RIF29_22451</name>
</gene>
<name>A0AAN9F4C9_CROPI</name>
<feature type="transmembrane region" description="Helical" evidence="7">
    <location>
        <begin position="424"/>
        <end position="442"/>
    </location>
</feature>
<comment type="caution">
    <text evidence="9">The sequence shown here is derived from an EMBL/GenBank/DDBJ whole genome shotgun (WGS) entry which is preliminary data.</text>
</comment>
<feature type="transmembrane region" description="Helical" evidence="7">
    <location>
        <begin position="243"/>
        <end position="265"/>
    </location>
</feature>
<comment type="similarity">
    <text evidence="2">Belongs to the amino acid-polyamine-organocation (APC) superfamily. Cationic amino acid transporter (CAT) (TC 2.A.3.3) family.</text>
</comment>
<dbReference type="InterPro" id="IPR002293">
    <property type="entry name" value="AA/rel_permease1"/>
</dbReference>
<dbReference type="GO" id="GO:0005886">
    <property type="term" value="C:plasma membrane"/>
    <property type="evidence" value="ECO:0007669"/>
    <property type="project" value="TreeGrafter"/>
</dbReference>
<evidence type="ECO:0000313" key="9">
    <source>
        <dbReference type="EMBL" id="KAK7269717.1"/>
    </source>
</evidence>
<feature type="transmembrane region" description="Helical" evidence="7">
    <location>
        <begin position="540"/>
        <end position="562"/>
    </location>
</feature>
<evidence type="ECO:0000256" key="3">
    <source>
        <dbReference type="ARBA" id="ARBA00022692"/>
    </source>
</evidence>
<sequence>MNNLCRVKLIKPPLSLSQTQTETPLIYPSPSPSQIAMETHASSFSSLRAYLRALSHTPSRFARRAVSVSTSYEEMSRVRARSGSDMRKTLTWYDLVGFGIGGMVGAGVFVTTGRASHLLAGPAVVLSYAIAGICALLSAFCYTEFAVDMPVAGGAFSYLRVTFGEFAAFLTGANLIMDYVMSNAAVARGFTAYFGTVIGVSSAKWRLTMPHLPNGFNQIDIVAVAVVLLVTFVICYSTRESSVVNMLLTALHILFIAFIIVIGFTKGSWKNFTEPSNPEKYASGFFPYGASGVFNGAAMVYLSYIGYDAVSTLAEEVRNPVKDIPIGVSGSVIIVTVLYCLMAASMSKLLPYDMIDTEAPFSAAFSGKSDGWGWVSRVIGVGASFGILTSLLVAMLGQARYMCVIGRSSVVPPWFARVHPRTSTPVNASAFLGIFTAALALFTDLDVLLNLVSIGTLFVFYMVANAVIYRRYVVIGATNPWPTLSYLCSFSFTSIMFTLIWKFVPTGGAKAGLLSACGVIAIAILQLFHLMVPQARKPEFWGVPLMPWIPSISIFLNVFLLGSLDGPSYVRFGFFSAIAVLVYVFYSVHASHDAEGDGSLGQKNGEVHVDSKEESEEGQIFKV</sequence>
<feature type="transmembrane region" description="Helical" evidence="7">
    <location>
        <begin position="90"/>
        <end position="111"/>
    </location>
</feature>
<evidence type="ECO:0000256" key="7">
    <source>
        <dbReference type="SAM" id="Phobius"/>
    </source>
</evidence>
<feature type="transmembrane region" description="Helical" evidence="7">
    <location>
        <begin position="324"/>
        <end position="344"/>
    </location>
</feature>
<evidence type="ECO:0000256" key="2">
    <source>
        <dbReference type="ARBA" id="ARBA00008572"/>
    </source>
</evidence>
<feature type="transmembrane region" description="Helical" evidence="7">
    <location>
        <begin position="219"/>
        <end position="236"/>
    </location>
</feature>
<dbReference type="PIRSF" id="PIRSF006060">
    <property type="entry name" value="AA_transporter"/>
    <property type="match status" value="1"/>
</dbReference>
<dbReference type="Gene3D" id="1.20.1740.10">
    <property type="entry name" value="Amino acid/polyamine transporter I"/>
    <property type="match status" value="1"/>
</dbReference>
<feature type="transmembrane region" description="Helical" evidence="7">
    <location>
        <begin position="189"/>
        <end position="207"/>
    </location>
</feature>
<dbReference type="PANTHER" id="PTHR43243">
    <property type="entry name" value="INNER MEMBRANE TRANSPORTER YGJI-RELATED"/>
    <property type="match status" value="1"/>
</dbReference>
<dbReference type="PANTHER" id="PTHR43243:SF41">
    <property type="entry name" value="CATIONIC AMINO ACID TRANSPORTER 7, CHLOROPLASTIC"/>
    <property type="match status" value="1"/>
</dbReference>
<dbReference type="GO" id="GO:0015171">
    <property type="term" value="F:amino acid transmembrane transporter activity"/>
    <property type="evidence" value="ECO:0007669"/>
    <property type="project" value="TreeGrafter"/>
</dbReference>
<dbReference type="Pfam" id="PF13906">
    <property type="entry name" value="AA_permease_C"/>
    <property type="match status" value="1"/>
</dbReference>
<feature type="transmembrane region" description="Helical" evidence="7">
    <location>
        <begin position="481"/>
        <end position="501"/>
    </location>
</feature>
<evidence type="ECO:0000313" key="10">
    <source>
        <dbReference type="Proteomes" id="UP001372338"/>
    </source>
</evidence>
<feature type="transmembrane region" description="Helical" evidence="7">
    <location>
        <begin position="374"/>
        <end position="397"/>
    </location>
</feature>
<dbReference type="Proteomes" id="UP001372338">
    <property type="component" value="Unassembled WGS sequence"/>
</dbReference>
<feature type="transmembrane region" description="Helical" evidence="7">
    <location>
        <begin position="568"/>
        <end position="586"/>
    </location>
</feature>
<comment type="subcellular location">
    <subcellularLocation>
        <location evidence="1">Membrane</location>
        <topology evidence="1">Multi-pass membrane protein</topology>
    </subcellularLocation>
</comment>
<feature type="domain" description="Cationic amino acid transporter C-terminal" evidence="8">
    <location>
        <begin position="541"/>
        <end position="591"/>
    </location>
</feature>
<evidence type="ECO:0000256" key="6">
    <source>
        <dbReference type="SAM" id="MobiDB-lite"/>
    </source>
</evidence>
<feature type="transmembrane region" description="Helical" evidence="7">
    <location>
        <begin position="123"/>
        <end position="145"/>
    </location>
</feature>
<evidence type="ECO:0000256" key="1">
    <source>
        <dbReference type="ARBA" id="ARBA00004141"/>
    </source>
</evidence>
<feature type="transmembrane region" description="Helical" evidence="7">
    <location>
        <begin position="507"/>
        <end position="528"/>
    </location>
</feature>
<keyword evidence="5 7" id="KW-0472">Membrane</keyword>
<organism evidence="9 10">
    <name type="scientific">Crotalaria pallida</name>
    <name type="common">Smooth rattlebox</name>
    <name type="synonym">Crotalaria striata</name>
    <dbReference type="NCBI Taxonomy" id="3830"/>
    <lineage>
        <taxon>Eukaryota</taxon>
        <taxon>Viridiplantae</taxon>
        <taxon>Streptophyta</taxon>
        <taxon>Embryophyta</taxon>
        <taxon>Tracheophyta</taxon>
        <taxon>Spermatophyta</taxon>
        <taxon>Magnoliopsida</taxon>
        <taxon>eudicotyledons</taxon>
        <taxon>Gunneridae</taxon>
        <taxon>Pentapetalae</taxon>
        <taxon>rosids</taxon>
        <taxon>fabids</taxon>
        <taxon>Fabales</taxon>
        <taxon>Fabaceae</taxon>
        <taxon>Papilionoideae</taxon>
        <taxon>50 kb inversion clade</taxon>
        <taxon>genistoids sensu lato</taxon>
        <taxon>core genistoids</taxon>
        <taxon>Crotalarieae</taxon>
        <taxon>Crotalaria</taxon>
    </lineage>
</organism>
<dbReference type="InterPro" id="IPR029485">
    <property type="entry name" value="CAT_C"/>
</dbReference>
<accession>A0AAN9F4C9</accession>
<evidence type="ECO:0000256" key="5">
    <source>
        <dbReference type="ARBA" id="ARBA00023136"/>
    </source>
</evidence>
<reference evidence="9 10" key="1">
    <citation type="submission" date="2024-01" db="EMBL/GenBank/DDBJ databases">
        <title>The genomes of 5 underutilized Papilionoideae crops provide insights into root nodulation and disease resistanc.</title>
        <authorList>
            <person name="Yuan L."/>
        </authorList>
    </citation>
    <scope>NUCLEOTIDE SEQUENCE [LARGE SCALE GENOMIC DNA]</scope>
    <source>
        <strain evidence="9">ZHUSHIDOU_FW_LH</strain>
        <tissue evidence="9">Leaf</tissue>
    </source>
</reference>
<feature type="region of interest" description="Disordered" evidence="6">
    <location>
        <begin position="594"/>
        <end position="623"/>
    </location>
</feature>
<evidence type="ECO:0000259" key="8">
    <source>
        <dbReference type="Pfam" id="PF13906"/>
    </source>
</evidence>
<keyword evidence="10" id="KW-1185">Reference proteome</keyword>
<proteinExistence type="inferred from homology"/>
<keyword evidence="3 7" id="KW-0812">Transmembrane</keyword>
<feature type="transmembrane region" description="Helical" evidence="7">
    <location>
        <begin position="157"/>
        <end position="177"/>
    </location>
</feature>
<dbReference type="Pfam" id="PF13520">
    <property type="entry name" value="AA_permease_2"/>
    <property type="match status" value="1"/>
</dbReference>
<keyword evidence="4 7" id="KW-1133">Transmembrane helix</keyword>
<protein>
    <recommendedName>
        <fullName evidence="8">Cationic amino acid transporter C-terminal domain-containing protein</fullName>
    </recommendedName>
</protein>
<feature type="transmembrane region" description="Helical" evidence="7">
    <location>
        <begin position="285"/>
        <end position="304"/>
    </location>
</feature>
<feature type="transmembrane region" description="Helical" evidence="7">
    <location>
        <begin position="448"/>
        <end position="469"/>
    </location>
</feature>
<dbReference type="EMBL" id="JAYWIO010000004">
    <property type="protein sequence ID" value="KAK7269717.1"/>
    <property type="molecule type" value="Genomic_DNA"/>
</dbReference>
<evidence type="ECO:0000256" key="4">
    <source>
        <dbReference type="ARBA" id="ARBA00022989"/>
    </source>
</evidence>
<dbReference type="AlphaFoldDB" id="A0AAN9F4C9"/>